<keyword evidence="1" id="KW-0973">c-di-GMP</keyword>
<dbReference type="InterPro" id="IPR009926">
    <property type="entry name" value="T3SS_YcgR_PilZN"/>
</dbReference>
<dbReference type="Pfam" id="PF12945">
    <property type="entry name" value="PilZNR"/>
    <property type="match status" value="1"/>
</dbReference>
<name>A0A969W932_9GAMM</name>
<evidence type="ECO:0000313" key="7">
    <source>
        <dbReference type="Proteomes" id="UP000653472"/>
    </source>
</evidence>
<dbReference type="GO" id="GO:0035438">
    <property type="term" value="F:cyclic-di-GMP binding"/>
    <property type="evidence" value="ECO:0007669"/>
    <property type="project" value="InterPro"/>
</dbReference>
<evidence type="ECO:0000313" key="6">
    <source>
        <dbReference type="EMBL" id="NKF21790.1"/>
    </source>
</evidence>
<dbReference type="InterPro" id="IPR009875">
    <property type="entry name" value="PilZ_domain"/>
</dbReference>
<keyword evidence="6" id="KW-0969">Cilium</keyword>
<dbReference type="Gene3D" id="2.40.10.220">
    <property type="entry name" value="predicted glycosyltransferase like domains"/>
    <property type="match status" value="1"/>
</dbReference>
<accession>A0A969W932</accession>
<dbReference type="InterPro" id="IPR012349">
    <property type="entry name" value="Split_barrel_FMN-bd"/>
</dbReference>
<dbReference type="Gene3D" id="2.30.110.10">
    <property type="entry name" value="Electron Transport, Fmn-binding Protein, Chain A"/>
    <property type="match status" value="1"/>
</dbReference>
<keyword evidence="2" id="KW-0547">Nucleotide-binding</keyword>
<evidence type="ECO:0000256" key="1">
    <source>
        <dbReference type="ARBA" id="ARBA00022636"/>
    </source>
</evidence>
<keyword evidence="3" id="KW-0975">Bacterial flagellum</keyword>
<gene>
    <name evidence="6" type="ORF">G7Y82_05625</name>
</gene>
<dbReference type="EMBL" id="JAAVXB010000002">
    <property type="protein sequence ID" value="NKF21790.1"/>
    <property type="molecule type" value="Genomic_DNA"/>
</dbReference>
<keyword evidence="6" id="KW-0282">Flagellum</keyword>
<keyword evidence="7" id="KW-1185">Reference proteome</keyword>
<evidence type="ECO:0000259" key="4">
    <source>
        <dbReference type="Pfam" id="PF07238"/>
    </source>
</evidence>
<organism evidence="6 7">
    <name type="scientific">Solimonas marina</name>
    <dbReference type="NCBI Taxonomy" id="2714601"/>
    <lineage>
        <taxon>Bacteria</taxon>
        <taxon>Pseudomonadati</taxon>
        <taxon>Pseudomonadota</taxon>
        <taxon>Gammaproteobacteria</taxon>
        <taxon>Nevskiales</taxon>
        <taxon>Nevskiaceae</taxon>
        <taxon>Solimonas</taxon>
    </lineage>
</organism>
<evidence type="ECO:0000259" key="5">
    <source>
        <dbReference type="Pfam" id="PF12945"/>
    </source>
</evidence>
<dbReference type="Pfam" id="PF07238">
    <property type="entry name" value="PilZ"/>
    <property type="match status" value="1"/>
</dbReference>
<evidence type="ECO:0000256" key="2">
    <source>
        <dbReference type="ARBA" id="ARBA00022741"/>
    </source>
</evidence>
<dbReference type="Proteomes" id="UP000653472">
    <property type="component" value="Unassembled WGS sequence"/>
</dbReference>
<dbReference type="RefSeq" id="WP_168147023.1">
    <property type="nucleotide sequence ID" value="NZ_JAAVXB010000002.1"/>
</dbReference>
<reference evidence="6" key="1">
    <citation type="submission" date="2020-03" db="EMBL/GenBank/DDBJ databases">
        <title>Solimonas marina sp. nov., isolated from deep seawater of the Pacific Ocean.</title>
        <authorList>
            <person name="Liu X."/>
            <person name="Lai Q."/>
            <person name="Sun F."/>
            <person name="Gai Y."/>
            <person name="Li G."/>
            <person name="Shao Z."/>
        </authorList>
    </citation>
    <scope>NUCLEOTIDE SEQUENCE</scope>
    <source>
        <strain evidence="6">C16B3</strain>
    </source>
</reference>
<dbReference type="SUPFAM" id="SSF141371">
    <property type="entry name" value="PilZ domain-like"/>
    <property type="match status" value="2"/>
</dbReference>
<evidence type="ECO:0000256" key="3">
    <source>
        <dbReference type="ARBA" id="ARBA00023143"/>
    </source>
</evidence>
<protein>
    <submittedName>
        <fullName evidence="6">Flagellar brake protein</fullName>
    </submittedName>
</protein>
<sequence>MSDAQETLELSCGEALQLQFAQDELDRRYYVKIIGWLPGGSIIVTAPMADGKLVVVREGRVLTARAFAGNQAVAFSCSVLRVCLHPYAYLHLSYPDQFRRVTVRKAYRVPVQLAATVTVIRPGSEHRAVEVRLVDLSAGGAMIESTEAIAEAGERVGLSARLPVERMDALPIAVFGRIRNVATADGDESGAVHRYGLEFDALDASSQLAVRVFVYEQMFRLGAS</sequence>
<proteinExistence type="predicted"/>
<feature type="domain" description="PilZ" evidence="4">
    <location>
        <begin position="103"/>
        <end position="214"/>
    </location>
</feature>
<dbReference type="AlphaFoldDB" id="A0A969W932"/>
<keyword evidence="6" id="KW-0966">Cell projection</keyword>
<comment type="caution">
    <text evidence="6">The sequence shown here is derived from an EMBL/GenBank/DDBJ whole genome shotgun (WGS) entry which is preliminary data.</text>
</comment>
<feature type="domain" description="Type III secretion system flagellar brake protein YcgR PilZN" evidence="5">
    <location>
        <begin position="13"/>
        <end position="95"/>
    </location>
</feature>